<dbReference type="RefSeq" id="XP_035321314.1">
    <property type="nucleotide sequence ID" value="XM_035468934.1"/>
</dbReference>
<reference evidence="1" key="1">
    <citation type="submission" date="2020-03" db="EMBL/GenBank/DDBJ databases">
        <title>Site-based positive gene gene selection in Geosmithia morbida across the United States reveals a broad range of putative effectors and factors for local host and environmental adapation.</title>
        <authorList>
            <person name="Onufrak A."/>
            <person name="Murdoch R.W."/>
            <person name="Gazis R."/>
            <person name="Huff M."/>
            <person name="Staton M."/>
            <person name="Klingeman W."/>
            <person name="Hadziabdic D."/>
        </authorList>
    </citation>
    <scope>NUCLEOTIDE SEQUENCE</scope>
    <source>
        <strain evidence="1">1262</strain>
    </source>
</reference>
<organism evidence="1 2">
    <name type="scientific">Geosmithia morbida</name>
    <dbReference type="NCBI Taxonomy" id="1094350"/>
    <lineage>
        <taxon>Eukaryota</taxon>
        <taxon>Fungi</taxon>
        <taxon>Dikarya</taxon>
        <taxon>Ascomycota</taxon>
        <taxon>Pezizomycotina</taxon>
        <taxon>Sordariomycetes</taxon>
        <taxon>Hypocreomycetidae</taxon>
        <taxon>Hypocreales</taxon>
        <taxon>Bionectriaceae</taxon>
        <taxon>Geosmithia</taxon>
    </lineage>
</organism>
<gene>
    <name evidence="1" type="ORF">GMORB2_6969</name>
</gene>
<dbReference type="AlphaFoldDB" id="A0A9P4YVP1"/>
<dbReference type="EMBL" id="JAANYQ010000008">
    <property type="protein sequence ID" value="KAF4122662.1"/>
    <property type="molecule type" value="Genomic_DNA"/>
</dbReference>
<comment type="caution">
    <text evidence="1">The sequence shown here is derived from an EMBL/GenBank/DDBJ whole genome shotgun (WGS) entry which is preliminary data.</text>
</comment>
<evidence type="ECO:0000313" key="1">
    <source>
        <dbReference type="EMBL" id="KAF4122662.1"/>
    </source>
</evidence>
<sequence>MGVPYRGSHLWSGTKLRLLGTTPLRTLTRLCFLAAGHYTIPMCPRP</sequence>
<proteinExistence type="predicted"/>
<dbReference type="GeneID" id="55973192"/>
<dbReference type="Proteomes" id="UP000749293">
    <property type="component" value="Unassembled WGS sequence"/>
</dbReference>
<keyword evidence="2" id="KW-1185">Reference proteome</keyword>
<name>A0A9P4YVP1_9HYPO</name>
<evidence type="ECO:0000313" key="2">
    <source>
        <dbReference type="Proteomes" id="UP000749293"/>
    </source>
</evidence>
<protein>
    <submittedName>
        <fullName evidence="1">Uncharacterized protein</fullName>
    </submittedName>
</protein>
<accession>A0A9P4YVP1</accession>